<dbReference type="OrthoDB" id="391137at2759"/>
<evidence type="ECO:0000256" key="3">
    <source>
        <dbReference type="SAM" id="MobiDB-lite"/>
    </source>
</evidence>
<evidence type="ECO:0000256" key="1">
    <source>
        <dbReference type="ARBA" id="ARBA00004308"/>
    </source>
</evidence>
<feature type="region of interest" description="Disordered" evidence="3">
    <location>
        <begin position="141"/>
        <end position="237"/>
    </location>
</feature>
<evidence type="ECO:0000313" key="6">
    <source>
        <dbReference type="Proteomes" id="UP000660262"/>
    </source>
</evidence>
<feature type="domain" description="Vta1/callose synthase N-terminal" evidence="4">
    <location>
        <begin position="6"/>
        <end position="144"/>
    </location>
</feature>
<comment type="subcellular location">
    <subcellularLocation>
        <location evidence="1">Endomembrane system</location>
    </subcellularLocation>
</comment>
<dbReference type="InterPro" id="IPR039431">
    <property type="entry name" value="Vta1/CALS_N"/>
</dbReference>
<protein>
    <recommendedName>
        <fullName evidence="4">Vta1/callose synthase N-terminal domain-containing protein</fullName>
    </recommendedName>
</protein>
<evidence type="ECO:0000256" key="2">
    <source>
        <dbReference type="ARBA" id="ARBA00023136"/>
    </source>
</evidence>
<reference evidence="5" key="1">
    <citation type="submission" date="2020-10" db="EMBL/GenBank/DDBJ databases">
        <title>Unveiling of a novel bifunctional photoreceptor, Dualchrome1, isolated from a cosmopolitan green alga.</title>
        <authorList>
            <person name="Suzuki S."/>
            <person name="Kawachi M."/>
        </authorList>
    </citation>
    <scope>NUCLEOTIDE SEQUENCE</scope>
    <source>
        <strain evidence="5">NIES 2893</strain>
    </source>
</reference>
<organism evidence="5 6">
    <name type="scientific">Pycnococcus provasolii</name>
    <dbReference type="NCBI Taxonomy" id="41880"/>
    <lineage>
        <taxon>Eukaryota</taxon>
        <taxon>Viridiplantae</taxon>
        <taxon>Chlorophyta</taxon>
        <taxon>Pseudoscourfieldiophyceae</taxon>
        <taxon>Pseudoscourfieldiales</taxon>
        <taxon>Pycnococcaceae</taxon>
        <taxon>Pycnococcus</taxon>
    </lineage>
</organism>
<feature type="compositionally biased region" description="Pro residues" evidence="3">
    <location>
        <begin position="166"/>
        <end position="231"/>
    </location>
</feature>
<dbReference type="GO" id="GO:0032511">
    <property type="term" value="P:late endosome to vacuole transport via multivesicular body sorting pathway"/>
    <property type="evidence" value="ECO:0007669"/>
    <property type="project" value="InterPro"/>
</dbReference>
<proteinExistence type="predicted"/>
<dbReference type="GO" id="GO:0005771">
    <property type="term" value="C:multivesicular body"/>
    <property type="evidence" value="ECO:0007669"/>
    <property type="project" value="TreeGrafter"/>
</dbReference>
<dbReference type="Proteomes" id="UP000660262">
    <property type="component" value="Unassembled WGS sequence"/>
</dbReference>
<accession>A0A830HKF1</accession>
<dbReference type="InterPro" id="IPR044538">
    <property type="entry name" value="Vta1-like"/>
</dbReference>
<evidence type="ECO:0000259" key="4">
    <source>
        <dbReference type="Pfam" id="PF04652"/>
    </source>
</evidence>
<keyword evidence="6" id="KW-1185">Reference proteome</keyword>
<dbReference type="Gene3D" id="1.25.40.270">
    <property type="entry name" value="Vacuolar protein sorting-associated protein vta1"/>
    <property type="match status" value="1"/>
</dbReference>
<keyword evidence="2" id="KW-0472">Membrane</keyword>
<sequence length="271" mass="29102">MSASALVPYLQRAEEMSAISENLVAYYCRLYALEKGMRAEDRDDGLLGAIMSQLEKDKPTAGLSGSSEEDSRYCQTFAMKIFKSADRADKAGKASKKTAQAYYAAKLFMDICSHFGEETLPDKWGETKKYALWRSAEITKAIKEGRAPEPPPNDGEEGGSAERESFPPPPPPPADVPATAFPPPTIAAPAPAPQPTATPQPHIPPQQPPSTPVTPAPPMQPTRAPGPPPPVQLTNNAVRDAHKLARYAVGSIGLDAIDDAVEYLRQAIALL</sequence>
<dbReference type="Pfam" id="PF04652">
    <property type="entry name" value="Vta1"/>
    <property type="match status" value="1"/>
</dbReference>
<comment type="caution">
    <text evidence="5">The sequence shown here is derived from an EMBL/GenBank/DDBJ whole genome shotgun (WGS) entry which is preliminary data.</text>
</comment>
<name>A0A830HKF1_9CHLO</name>
<dbReference type="PANTHER" id="PTHR46009">
    <property type="entry name" value="VACUOLAR PROTEIN SORTING-ASSOCIATED PROTEIN VTA1 HOMOLOG"/>
    <property type="match status" value="1"/>
</dbReference>
<dbReference type="EMBL" id="BNJQ01000015">
    <property type="protein sequence ID" value="GHP07073.1"/>
    <property type="molecule type" value="Genomic_DNA"/>
</dbReference>
<dbReference type="PANTHER" id="PTHR46009:SF1">
    <property type="entry name" value="VACUOLAR PROTEIN SORTING-ASSOCIATED PROTEIN VTA1 HOMOLOG"/>
    <property type="match status" value="1"/>
</dbReference>
<dbReference type="InterPro" id="IPR023175">
    <property type="entry name" value="Vta1/CALS_N_sf"/>
</dbReference>
<dbReference type="PRINTS" id="PR01217">
    <property type="entry name" value="PRICHEXTENSN"/>
</dbReference>
<gene>
    <name evidence="5" type="ORF">PPROV_000581600</name>
</gene>
<evidence type="ECO:0000313" key="5">
    <source>
        <dbReference type="EMBL" id="GHP07073.1"/>
    </source>
</evidence>
<dbReference type="AlphaFoldDB" id="A0A830HKF1"/>